<dbReference type="InterPro" id="IPR036097">
    <property type="entry name" value="HisK_dim/P_sf"/>
</dbReference>
<dbReference type="SMART" id="SM00086">
    <property type="entry name" value="PAC"/>
    <property type="match status" value="2"/>
</dbReference>
<feature type="domain" description="PAC" evidence="9">
    <location>
        <begin position="372"/>
        <end position="427"/>
    </location>
</feature>
<evidence type="ECO:0000256" key="1">
    <source>
        <dbReference type="ARBA" id="ARBA00000085"/>
    </source>
</evidence>
<dbReference type="InterPro" id="IPR013656">
    <property type="entry name" value="PAS_4"/>
</dbReference>
<dbReference type="InterPro" id="IPR000014">
    <property type="entry name" value="PAS"/>
</dbReference>
<dbReference type="GO" id="GO:0004721">
    <property type="term" value="F:phosphoprotein phosphatase activity"/>
    <property type="evidence" value="ECO:0007669"/>
    <property type="project" value="TreeGrafter"/>
</dbReference>
<keyword evidence="6" id="KW-0902">Two-component regulatory system</keyword>
<dbReference type="SMART" id="SM00387">
    <property type="entry name" value="HATPase_c"/>
    <property type="match status" value="1"/>
</dbReference>
<dbReference type="GO" id="GO:0000155">
    <property type="term" value="F:phosphorelay sensor kinase activity"/>
    <property type="evidence" value="ECO:0007669"/>
    <property type="project" value="InterPro"/>
</dbReference>
<dbReference type="RefSeq" id="WP_128534678.1">
    <property type="nucleotide sequence ID" value="NZ_SBIW01000006.1"/>
</dbReference>
<evidence type="ECO:0000256" key="7">
    <source>
        <dbReference type="ARBA" id="ARBA00023136"/>
    </source>
</evidence>
<dbReference type="PROSITE" id="PS50113">
    <property type="entry name" value="PAC"/>
    <property type="match status" value="1"/>
</dbReference>
<dbReference type="InterPro" id="IPR000700">
    <property type="entry name" value="PAS-assoc_C"/>
</dbReference>
<organism evidence="10 11">
    <name type="scientific">Mucilaginibacter gilvus</name>
    <dbReference type="NCBI Taxonomy" id="2305909"/>
    <lineage>
        <taxon>Bacteria</taxon>
        <taxon>Pseudomonadati</taxon>
        <taxon>Bacteroidota</taxon>
        <taxon>Sphingobacteriia</taxon>
        <taxon>Sphingobacteriales</taxon>
        <taxon>Sphingobacteriaceae</taxon>
        <taxon>Mucilaginibacter</taxon>
    </lineage>
</organism>
<dbReference type="InterPro" id="IPR013655">
    <property type="entry name" value="PAS_fold_3"/>
</dbReference>
<comment type="catalytic activity">
    <reaction evidence="1">
        <text>ATP + protein L-histidine = ADP + protein N-phospho-L-histidine.</text>
        <dbReference type="EC" id="2.7.13.3"/>
    </reaction>
</comment>
<evidence type="ECO:0000256" key="2">
    <source>
        <dbReference type="ARBA" id="ARBA00012438"/>
    </source>
</evidence>
<dbReference type="Gene3D" id="3.30.450.20">
    <property type="entry name" value="PAS domain"/>
    <property type="match status" value="3"/>
</dbReference>
<dbReference type="CDD" id="cd00082">
    <property type="entry name" value="HisKA"/>
    <property type="match status" value="1"/>
</dbReference>
<dbReference type="Gene3D" id="3.30.565.10">
    <property type="entry name" value="Histidine kinase-like ATPase, C-terminal domain"/>
    <property type="match status" value="1"/>
</dbReference>
<reference evidence="10 11" key="1">
    <citation type="submission" date="2019-01" db="EMBL/GenBank/DDBJ databases">
        <title>Mucilaginibacter antarcticum sp. nov., isolated from antarctic soil.</title>
        <authorList>
            <person name="Yan Y.-Q."/>
            <person name="Du Z.-J."/>
        </authorList>
    </citation>
    <scope>NUCLEOTIDE SEQUENCE [LARGE SCALE GENOMIC DNA]</scope>
    <source>
        <strain evidence="10 11">F01003</strain>
    </source>
</reference>
<dbReference type="PANTHER" id="PTHR45453:SF1">
    <property type="entry name" value="PHOSPHATE REGULON SENSOR PROTEIN PHOR"/>
    <property type="match status" value="1"/>
</dbReference>
<gene>
    <name evidence="10" type="ORF">EPL05_14460</name>
</gene>
<dbReference type="InterPro" id="IPR036890">
    <property type="entry name" value="HATPase_C_sf"/>
</dbReference>
<evidence type="ECO:0000256" key="3">
    <source>
        <dbReference type="ARBA" id="ARBA00022553"/>
    </source>
</evidence>
<sequence length="648" mass="73149">MTNADYHFLKGGDEMGELIRSIDWSKTPIGPVDQWPQSLRLATSIMLSTPFPMYIAWGKEYIQLYNDGYRPILGSTKHPQAMGISTRETFAEIWHIIASMFDGVMEGTAVGFPNFMLPLDRNGYVEECFFDFSYSPIYNDDETVGGVLVTVIETTENLKNIQKLKESNVALKRSEENLRNLISHAPVAMAVFRGPDYVIEIVNQKVLELWGKTYEQVINKPVFEGLPEVIGQGIDVLLSNVFSTGERFIANELPVNLFRNGELQLVYLNFVYEALKDSDDKIYGIAAVAVEVTEQVNARQNVEEAEERARLAIEAAKIGTFDYNFLDDTVVTSPRFDEIMGIDNTSDHSQYLAAIHPQDLMVRDKAFEKAYNTGQLFYKARVEKGNETRWVQAEGKVYYDDENKPSRLLGTLLDITEQKSDEMRKNDFIGMVSHELKTPLTSLTAIIQLANAKLKISDDSFLSGAMEKANTQVKKMTAMINGFLNISRLESSKIQIDRQEINLEHLLEETISEIELTVSSHEIHFEPCNPIMVSADNDKISSVISNLISNAVKYSPKGKVIEVKCLVVDNNAQVSVRDEGMGIDEADIDKLFERYYRVESDHTRNISGFGIGLYLSAEIIQRHDGKIWAESEIGKGSTFYFSLPLTRD</sequence>
<dbReference type="Gene3D" id="1.10.287.130">
    <property type="match status" value="1"/>
</dbReference>
<dbReference type="PROSITE" id="PS50109">
    <property type="entry name" value="HIS_KIN"/>
    <property type="match status" value="1"/>
</dbReference>
<dbReference type="EMBL" id="SBIW01000006">
    <property type="protein sequence ID" value="RWY51260.1"/>
    <property type="molecule type" value="Genomic_DNA"/>
</dbReference>
<dbReference type="SMART" id="SM00091">
    <property type="entry name" value="PAS"/>
    <property type="match status" value="2"/>
</dbReference>
<dbReference type="Pfam" id="PF08447">
    <property type="entry name" value="PAS_3"/>
    <property type="match status" value="1"/>
</dbReference>
<dbReference type="InterPro" id="IPR005467">
    <property type="entry name" value="His_kinase_dom"/>
</dbReference>
<dbReference type="InterPro" id="IPR035965">
    <property type="entry name" value="PAS-like_dom_sf"/>
</dbReference>
<accession>A0A3S3VDS4</accession>
<dbReference type="InterPro" id="IPR004358">
    <property type="entry name" value="Sig_transdc_His_kin-like_C"/>
</dbReference>
<feature type="domain" description="Histidine kinase" evidence="8">
    <location>
        <begin position="431"/>
        <end position="647"/>
    </location>
</feature>
<dbReference type="InterPro" id="IPR003594">
    <property type="entry name" value="HATPase_dom"/>
</dbReference>
<dbReference type="Pfam" id="PF00512">
    <property type="entry name" value="HisKA"/>
    <property type="match status" value="1"/>
</dbReference>
<keyword evidence="5" id="KW-0418">Kinase</keyword>
<dbReference type="InterPro" id="IPR003661">
    <property type="entry name" value="HisK_dim/P_dom"/>
</dbReference>
<dbReference type="PRINTS" id="PR00344">
    <property type="entry name" value="BCTRLSENSOR"/>
</dbReference>
<dbReference type="InterPro" id="IPR050351">
    <property type="entry name" value="BphY/WalK/GraS-like"/>
</dbReference>
<dbReference type="Pfam" id="PF08448">
    <property type="entry name" value="PAS_4"/>
    <property type="match status" value="1"/>
</dbReference>
<dbReference type="SUPFAM" id="SSF47384">
    <property type="entry name" value="Homodimeric domain of signal transducing histidine kinase"/>
    <property type="match status" value="1"/>
</dbReference>
<dbReference type="EC" id="2.7.13.3" evidence="2"/>
<dbReference type="SUPFAM" id="SSF55874">
    <property type="entry name" value="ATPase domain of HSP90 chaperone/DNA topoisomerase II/histidine kinase"/>
    <property type="match status" value="1"/>
</dbReference>
<dbReference type="SUPFAM" id="SSF55785">
    <property type="entry name" value="PYP-like sensor domain (PAS domain)"/>
    <property type="match status" value="2"/>
</dbReference>
<dbReference type="OrthoDB" id="9813151at2"/>
<evidence type="ECO:0000313" key="11">
    <source>
        <dbReference type="Proteomes" id="UP000286701"/>
    </source>
</evidence>
<evidence type="ECO:0000256" key="5">
    <source>
        <dbReference type="ARBA" id="ARBA00022777"/>
    </source>
</evidence>
<dbReference type="GO" id="GO:0016036">
    <property type="term" value="P:cellular response to phosphate starvation"/>
    <property type="evidence" value="ECO:0007669"/>
    <property type="project" value="TreeGrafter"/>
</dbReference>
<dbReference type="AlphaFoldDB" id="A0A3S3VDS4"/>
<dbReference type="Gene3D" id="2.10.70.100">
    <property type="match status" value="1"/>
</dbReference>
<dbReference type="InterPro" id="IPR001610">
    <property type="entry name" value="PAC"/>
</dbReference>
<dbReference type="NCBIfam" id="TIGR00229">
    <property type="entry name" value="sensory_box"/>
    <property type="match status" value="1"/>
</dbReference>
<keyword evidence="3" id="KW-0597">Phosphoprotein</keyword>
<keyword evidence="11" id="KW-1185">Reference proteome</keyword>
<name>A0A3S3VDS4_9SPHI</name>
<dbReference type="Pfam" id="PF02518">
    <property type="entry name" value="HATPase_c"/>
    <property type="match status" value="1"/>
</dbReference>
<evidence type="ECO:0000259" key="8">
    <source>
        <dbReference type="PROSITE" id="PS50109"/>
    </source>
</evidence>
<evidence type="ECO:0000256" key="4">
    <source>
        <dbReference type="ARBA" id="ARBA00022679"/>
    </source>
</evidence>
<evidence type="ECO:0000313" key="10">
    <source>
        <dbReference type="EMBL" id="RWY51260.1"/>
    </source>
</evidence>
<comment type="caution">
    <text evidence="10">The sequence shown here is derived from an EMBL/GenBank/DDBJ whole genome shotgun (WGS) entry which is preliminary data.</text>
</comment>
<dbReference type="PANTHER" id="PTHR45453">
    <property type="entry name" value="PHOSPHATE REGULON SENSOR PROTEIN PHOR"/>
    <property type="match status" value="1"/>
</dbReference>
<protein>
    <recommendedName>
        <fullName evidence="2">histidine kinase</fullName>
        <ecNumber evidence="2">2.7.13.3</ecNumber>
    </recommendedName>
</protein>
<evidence type="ECO:0000256" key="6">
    <source>
        <dbReference type="ARBA" id="ARBA00023012"/>
    </source>
</evidence>
<evidence type="ECO:0000259" key="9">
    <source>
        <dbReference type="PROSITE" id="PS50113"/>
    </source>
</evidence>
<keyword evidence="7" id="KW-0472">Membrane</keyword>
<keyword evidence="4" id="KW-0808">Transferase</keyword>
<dbReference type="Proteomes" id="UP000286701">
    <property type="component" value="Unassembled WGS sequence"/>
</dbReference>
<dbReference type="GO" id="GO:0005886">
    <property type="term" value="C:plasma membrane"/>
    <property type="evidence" value="ECO:0007669"/>
    <property type="project" value="TreeGrafter"/>
</dbReference>
<dbReference type="FunFam" id="3.30.565.10:FF:000006">
    <property type="entry name" value="Sensor histidine kinase WalK"/>
    <property type="match status" value="1"/>
</dbReference>
<dbReference type="SMART" id="SM00388">
    <property type="entry name" value="HisKA"/>
    <property type="match status" value="1"/>
</dbReference>
<proteinExistence type="predicted"/>